<keyword evidence="6" id="KW-1185">Reference proteome</keyword>
<dbReference type="SUPFAM" id="SSF46785">
    <property type="entry name" value="Winged helix' DNA-binding domain"/>
    <property type="match status" value="1"/>
</dbReference>
<keyword evidence="2" id="KW-0238">DNA-binding</keyword>
<evidence type="ECO:0000256" key="1">
    <source>
        <dbReference type="ARBA" id="ARBA00023015"/>
    </source>
</evidence>
<dbReference type="AlphaFoldDB" id="A0A6I7HMQ2"/>
<gene>
    <name evidence="5" type="ORF">DFR48_104219</name>
</gene>
<dbReference type="InterPro" id="IPR036390">
    <property type="entry name" value="WH_DNA-bd_sf"/>
</dbReference>
<dbReference type="PRINTS" id="PR00778">
    <property type="entry name" value="HTHARSR"/>
</dbReference>
<feature type="domain" description="HTH arsR-type" evidence="4">
    <location>
        <begin position="23"/>
        <end position="119"/>
    </location>
</feature>
<evidence type="ECO:0000313" key="5">
    <source>
        <dbReference type="EMBL" id="RCW25967.1"/>
    </source>
</evidence>
<keyword evidence="3" id="KW-0804">Transcription</keyword>
<dbReference type="InterPro" id="IPR036388">
    <property type="entry name" value="WH-like_DNA-bd_sf"/>
</dbReference>
<dbReference type="SMART" id="SM00418">
    <property type="entry name" value="HTH_ARSR"/>
    <property type="match status" value="1"/>
</dbReference>
<dbReference type="PANTHER" id="PTHR43132">
    <property type="entry name" value="ARSENICAL RESISTANCE OPERON REPRESSOR ARSR-RELATED"/>
    <property type="match status" value="1"/>
</dbReference>
<dbReference type="PROSITE" id="PS50987">
    <property type="entry name" value="HTH_ARSR_2"/>
    <property type="match status" value="1"/>
</dbReference>
<keyword evidence="1" id="KW-0805">Transcription regulation</keyword>
<proteinExistence type="predicted"/>
<comment type="caution">
    <text evidence="5">The sequence shown here is derived from an EMBL/GenBank/DDBJ whole genome shotgun (WGS) entry which is preliminary data.</text>
</comment>
<reference evidence="5 6" key="1">
    <citation type="submission" date="2018-07" db="EMBL/GenBank/DDBJ databases">
        <title>Genomic Encyclopedia of Type Strains, Phase IV (KMG-IV): sequencing the most valuable type-strain genomes for metagenomic binning, comparative biology and taxonomic classification.</title>
        <authorList>
            <person name="Goeker M."/>
        </authorList>
    </citation>
    <scope>NUCLEOTIDE SEQUENCE [LARGE SCALE GENOMIC DNA]</scope>
    <source>
        <strain evidence="5 6">DSM 25528</strain>
    </source>
</reference>
<dbReference type="Gene3D" id="1.10.10.10">
    <property type="entry name" value="Winged helix-like DNA-binding domain superfamily/Winged helix DNA-binding domain"/>
    <property type="match status" value="1"/>
</dbReference>
<dbReference type="NCBIfam" id="NF033788">
    <property type="entry name" value="HTH_metalloreg"/>
    <property type="match status" value="1"/>
</dbReference>
<evidence type="ECO:0000259" key="4">
    <source>
        <dbReference type="PROSITE" id="PS50987"/>
    </source>
</evidence>
<dbReference type="EMBL" id="QPIX01000004">
    <property type="protein sequence ID" value="RCW25967.1"/>
    <property type="molecule type" value="Genomic_DNA"/>
</dbReference>
<dbReference type="GO" id="GO:0003677">
    <property type="term" value="F:DNA binding"/>
    <property type="evidence" value="ECO:0007669"/>
    <property type="project" value="UniProtKB-KW"/>
</dbReference>
<dbReference type="RefSeq" id="WP_114362898.1">
    <property type="nucleotide sequence ID" value="NZ_QPIX01000004.1"/>
</dbReference>
<protein>
    <submittedName>
        <fullName evidence="5">ArsR family transcriptional regulator</fullName>
    </submittedName>
</protein>
<evidence type="ECO:0000313" key="6">
    <source>
        <dbReference type="Proteomes" id="UP000252582"/>
    </source>
</evidence>
<dbReference type="GO" id="GO:0003700">
    <property type="term" value="F:DNA-binding transcription factor activity"/>
    <property type="evidence" value="ECO:0007669"/>
    <property type="project" value="InterPro"/>
</dbReference>
<accession>A0A6I7HMQ2</accession>
<dbReference type="Proteomes" id="UP000252582">
    <property type="component" value="Unassembled WGS sequence"/>
</dbReference>
<evidence type="ECO:0000256" key="3">
    <source>
        <dbReference type="ARBA" id="ARBA00023163"/>
    </source>
</evidence>
<name>A0A6I7HMQ2_9HYPH</name>
<dbReference type="InterPro" id="IPR051011">
    <property type="entry name" value="Metal_resp_trans_reg"/>
</dbReference>
<dbReference type="Pfam" id="PF01022">
    <property type="entry name" value="HTH_5"/>
    <property type="match status" value="1"/>
</dbReference>
<evidence type="ECO:0000256" key="2">
    <source>
        <dbReference type="ARBA" id="ARBA00023125"/>
    </source>
</evidence>
<sequence>MHVLIETVVVLTLLDNVSDKSRLDDFMSKAAAASELLKALSHESRLLILCILVNGERTVSEIEAILGIQQAVVSQHLARLRIEELVKTRREGRQIYYSIANPSLSDLLAVLYRMYCEPENNTRS</sequence>
<dbReference type="PANTHER" id="PTHR43132:SF2">
    <property type="entry name" value="ARSENICAL RESISTANCE OPERON REPRESSOR ARSR-RELATED"/>
    <property type="match status" value="1"/>
</dbReference>
<dbReference type="InterPro" id="IPR011991">
    <property type="entry name" value="ArsR-like_HTH"/>
</dbReference>
<dbReference type="CDD" id="cd00090">
    <property type="entry name" value="HTH_ARSR"/>
    <property type="match status" value="1"/>
</dbReference>
<dbReference type="InterPro" id="IPR001845">
    <property type="entry name" value="HTH_ArsR_DNA-bd_dom"/>
</dbReference>
<organism evidence="5 6">
    <name type="scientific">Ciceribacter lividus</name>
    <dbReference type="NCBI Taxonomy" id="1197950"/>
    <lineage>
        <taxon>Bacteria</taxon>
        <taxon>Pseudomonadati</taxon>
        <taxon>Pseudomonadota</taxon>
        <taxon>Alphaproteobacteria</taxon>
        <taxon>Hyphomicrobiales</taxon>
        <taxon>Rhizobiaceae</taxon>
        <taxon>Ciceribacter</taxon>
    </lineage>
</organism>